<organism evidence="4 5">
    <name type="scientific">Celeribacter baekdonensis B30</name>
    <dbReference type="NCBI Taxonomy" id="1208323"/>
    <lineage>
        <taxon>Bacteria</taxon>
        <taxon>Pseudomonadati</taxon>
        <taxon>Pseudomonadota</taxon>
        <taxon>Alphaproteobacteria</taxon>
        <taxon>Rhodobacterales</taxon>
        <taxon>Roseobacteraceae</taxon>
        <taxon>Celeribacter</taxon>
    </lineage>
</organism>
<proteinExistence type="inferred from homology"/>
<keyword evidence="2" id="KW-0813">Transport</keyword>
<keyword evidence="3" id="KW-0812">Transmembrane</keyword>
<dbReference type="eggNOG" id="COG1682">
    <property type="taxonomic scope" value="Bacteria"/>
</dbReference>
<dbReference type="STRING" id="1208323.B30_01230"/>
<feature type="transmembrane region" description="Helical" evidence="3">
    <location>
        <begin position="191"/>
        <end position="208"/>
    </location>
</feature>
<dbReference type="PRINTS" id="PR00164">
    <property type="entry name" value="ABC2TRNSPORT"/>
</dbReference>
<dbReference type="EMBL" id="AMRK01000001">
    <property type="protein sequence ID" value="EKE74306.1"/>
    <property type="molecule type" value="Genomic_DNA"/>
</dbReference>
<dbReference type="InterPro" id="IPR000412">
    <property type="entry name" value="ABC_2_transport"/>
</dbReference>
<evidence type="ECO:0000313" key="4">
    <source>
        <dbReference type="EMBL" id="EKE74306.1"/>
    </source>
</evidence>
<dbReference type="GO" id="GO:0140359">
    <property type="term" value="F:ABC-type transporter activity"/>
    <property type="evidence" value="ECO:0007669"/>
    <property type="project" value="InterPro"/>
</dbReference>
<reference evidence="4 5" key="1">
    <citation type="submission" date="2012-09" db="EMBL/GenBank/DDBJ databases">
        <title>Celeribacter baekdonensis B30 Genome Sequencing.</title>
        <authorList>
            <person name="Wang W."/>
        </authorList>
    </citation>
    <scope>NUCLEOTIDE SEQUENCE [LARGE SCALE GENOMIC DNA]</scope>
    <source>
        <strain evidence="4 5">B30</strain>
    </source>
</reference>
<dbReference type="PATRIC" id="fig|1208323.3.peg.257"/>
<evidence type="ECO:0000256" key="2">
    <source>
        <dbReference type="ARBA" id="ARBA00022448"/>
    </source>
</evidence>
<dbReference type="Proteomes" id="UP000006762">
    <property type="component" value="Unassembled WGS sequence"/>
</dbReference>
<keyword evidence="5" id="KW-1185">Reference proteome</keyword>
<protein>
    <submittedName>
        <fullName evidence="4">ABC-2 type transporter</fullName>
    </submittedName>
</protein>
<feature type="transmembrane region" description="Helical" evidence="3">
    <location>
        <begin position="160"/>
        <end position="185"/>
    </location>
</feature>
<feature type="transmembrane region" description="Helical" evidence="3">
    <location>
        <begin position="49"/>
        <end position="70"/>
    </location>
</feature>
<dbReference type="GO" id="GO:0043190">
    <property type="term" value="C:ATP-binding cassette (ABC) transporter complex"/>
    <property type="evidence" value="ECO:0007669"/>
    <property type="project" value="InterPro"/>
</dbReference>
<keyword evidence="3" id="KW-1133">Transmembrane helix</keyword>
<keyword evidence="3" id="KW-0472">Membrane</keyword>
<feature type="transmembrane region" description="Helical" evidence="3">
    <location>
        <begin position="82"/>
        <end position="99"/>
    </location>
</feature>
<dbReference type="AlphaFoldDB" id="K2IVB3"/>
<evidence type="ECO:0000256" key="3">
    <source>
        <dbReference type="SAM" id="Phobius"/>
    </source>
</evidence>
<dbReference type="RefSeq" id="WP_009570152.1">
    <property type="nucleotide sequence ID" value="NZ_AMRK01000001.1"/>
</dbReference>
<dbReference type="PANTHER" id="PTHR30413:SF10">
    <property type="entry name" value="CAPSULE POLYSACCHARIDE EXPORT INNER-MEMBRANE PROTEIN CTRC"/>
    <property type="match status" value="1"/>
</dbReference>
<evidence type="ECO:0000313" key="5">
    <source>
        <dbReference type="Proteomes" id="UP000006762"/>
    </source>
</evidence>
<dbReference type="PANTHER" id="PTHR30413">
    <property type="entry name" value="INNER MEMBRANE TRANSPORT PERMEASE"/>
    <property type="match status" value="1"/>
</dbReference>
<comment type="caution">
    <text evidence="4">The sequence shown here is derived from an EMBL/GenBank/DDBJ whole genome shotgun (WGS) entry which is preliminary data.</text>
</comment>
<gene>
    <name evidence="4" type="ORF">B30_01230</name>
</gene>
<dbReference type="GO" id="GO:0015920">
    <property type="term" value="P:lipopolysaccharide transport"/>
    <property type="evidence" value="ECO:0007669"/>
    <property type="project" value="TreeGrafter"/>
</dbReference>
<name>K2IVB3_9RHOB</name>
<evidence type="ECO:0000256" key="1">
    <source>
        <dbReference type="ARBA" id="ARBA00007783"/>
    </source>
</evidence>
<feature type="transmembrane region" description="Helical" evidence="3">
    <location>
        <begin position="246"/>
        <end position="265"/>
    </location>
</feature>
<accession>K2IVB3</accession>
<dbReference type="OrthoDB" id="8479094at2"/>
<comment type="similarity">
    <text evidence="1">Belongs to the ABC-2 integral membrane protein family.</text>
</comment>
<sequence>MSQLPPERLASGIVPPQRPKGRKYKFGRSVIALILREVETRYSRALGGYLWAFFEPVAGITFLSFIFSLIAHKPALGSSFPLYYASGFLPFGMFMAISNDLSRAVRFSKPLLQYPAIAFIDALIARLVLNLVTQGLVMTLVFILIVNMFDLSLIVNWSRIFLGVAMLIALSVAIGVLNCYIILVVPLWEQIWSILTRPLLIISGVLFLPESFSQPTLGVLMLNPICHFVGVLRSGIYSTYDASASSPLYVFALALFIGTIGMILLSRNYKALLLK</sequence>